<feature type="transmembrane region" description="Helical" evidence="1">
    <location>
        <begin position="95"/>
        <end position="115"/>
    </location>
</feature>
<keyword evidence="1" id="KW-0472">Membrane</keyword>
<feature type="transmembrane region" description="Helical" evidence="1">
    <location>
        <begin position="127"/>
        <end position="148"/>
    </location>
</feature>
<dbReference type="RefSeq" id="WP_202656278.1">
    <property type="nucleotide sequence ID" value="NZ_JAESWB010000371.1"/>
</dbReference>
<feature type="transmembrane region" description="Helical" evidence="1">
    <location>
        <begin position="154"/>
        <end position="179"/>
    </location>
</feature>
<feature type="transmembrane region" description="Helical" evidence="1">
    <location>
        <begin position="54"/>
        <end position="75"/>
    </location>
</feature>
<evidence type="ECO:0000256" key="1">
    <source>
        <dbReference type="SAM" id="Phobius"/>
    </source>
</evidence>
<reference evidence="2 3" key="1">
    <citation type="submission" date="2021-01" db="EMBL/GenBank/DDBJ databases">
        <title>Genome public.</title>
        <authorList>
            <person name="Liu C."/>
            <person name="Sun Q."/>
        </authorList>
    </citation>
    <scope>NUCLEOTIDE SEQUENCE [LARGE SCALE GENOMIC DNA]</scope>
    <source>
        <strain evidence="2 3">YIM B02564</strain>
    </source>
</reference>
<name>A0ABS1TUP1_9BACI</name>
<keyword evidence="3" id="KW-1185">Reference proteome</keyword>
<dbReference type="Proteomes" id="UP000623967">
    <property type="component" value="Unassembled WGS sequence"/>
</dbReference>
<dbReference type="EMBL" id="JAESWB010000371">
    <property type="protein sequence ID" value="MBL4955032.1"/>
    <property type="molecule type" value="Genomic_DNA"/>
</dbReference>
<evidence type="ECO:0000313" key="3">
    <source>
        <dbReference type="Proteomes" id="UP000623967"/>
    </source>
</evidence>
<accession>A0ABS1TUP1</accession>
<sequence length="195" mass="22175">MLGELIEVVKFLIEIFKGNIPGTQLYVMLGIIIIVVAAEIIYEIRKKQYKILNLIVERFFLNTIGVIFYLSFYMFSLKLIMKVLPSLIPDYSIELGSWLAIISYTSMIILAPLAIYAAKHKNPIVKVIGATIHTIIIGLLINLMNFYWKPNIEFPILLLILNMFVNTALSFVIIIYGTAIDNKEKNKPKSKTTSS</sequence>
<comment type="caution">
    <text evidence="2">The sequence shown here is derived from an EMBL/GenBank/DDBJ whole genome shotgun (WGS) entry which is preliminary data.</text>
</comment>
<feature type="transmembrane region" description="Helical" evidence="1">
    <location>
        <begin position="25"/>
        <end position="42"/>
    </location>
</feature>
<evidence type="ECO:0000313" key="2">
    <source>
        <dbReference type="EMBL" id="MBL4955032.1"/>
    </source>
</evidence>
<proteinExistence type="predicted"/>
<keyword evidence="1" id="KW-0812">Transmembrane</keyword>
<organism evidence="2 3">
    <name type="scientific">Neobacillus paridis</name>
    <dbReference type="NCBI Taxonomy" id="2803862"/>
    <lineage>
        <taxon>Bacteria</taxon>
        <taxon>Bacillati</taxon>
        <taxon>Bacillota</taxon>
        <taxon>Bacilli</taxon>
        <taxon>Bacillales</taxon>
        <taxon>Bacillaceae</taxon>
        <taxon>Neobacillus</taxon>
    </lineage>
</organism>
<keyword evidence="1" id="KW-1133">Transmembrane helix</keyword>
<gene>
    <name evidence="2" type="ORF">JK635_23010</name>
</gene>
<protein>
    <submittedName>
        <fullName evidence="2">Uncharacterized protein</fullName>
    </submittedName>
</protein>